<accession>A0A4Y3WUY7</accession>
<proteinExistence type="predicted"/>
<dbReference type="AlphaFoldDB" id="A0A4Y3WUY7"/>
<evidence type="ECO:0000313" key="2">
    <source>
        <dbReference type="Proteomes" id="UP000320338"/>
    </source>
</evidence>
<keyword evidence="2" id="KW-1185">Reference proteome</keyword>
<sequence length="187" mass="20909">MSGVPPTTTRSPDLSLVTDLFVMAERMLVEVLGRIRHGDGRIVLPPMRVGDEPATIRESVARHVRDEARLAGLPEVELGTDPHPVIARLADEAMEAARAGRISADDLLLATITRCFLAHDVAFHLGSTACPLPEELARPLWEITDPDAEWWREQRVFGEPLLPMPPHVSWRDRFLRTAGRDPHPHFD</sequence>
<name>A0A4Y3WUY7_9PSEU</name>
<comment type="caution">
    <text evidence="1">The sequence shown here is derived from an EMBL/GenBank/DDBJ whole genome shotgun (WGS) entry which is preliminary data.</text>
</comment>
<evidence type="ECO:0000313" key="1">
    <source>
        <dbReference type="EMBL" id="GEC22101.1"/>
    </source>
</evidence>
<protein>
    <submittedName>
        <fullName evidence="1">Uncharacterized protein</fullName>
    </submittedName>
</protein>
<reference evidence="1 2" key="1">
    <citation type="submission" date="2019-06" db="EMBL/GenBank/DDBJ databases">
        <title>Whole genome shotgun sequence of Pseudonocardia hydrocarbonoxydans NBRC 14498.</title>
        <authorList>
            <person name="Hosoyama A."/>
            <person name="Uohara A."/>
            <person name="Ohji S."/>
            <person name="Ichikawa N."/>
        </authorList>
    </citation>
    <scope>NUCLEOTIDE SEQUENCE [LARGE SCALE GENOMIC DNA]</scope>
    <source>
        <strain evidence="1 2">NBRC 14498</strain>
    </source>
</reference>
<dbReference type="EMBL" id="BJNG01000039">
    <property type="protein sequence ID" value="GEC22101.1"/>
    <property type="molecule type" value="Genomic_DNA"/>
</dbReference>
<organism evidence="1 2">
    <name type="scientific">Pseudonocardia hydrocarbonoxydans</name>
    <dbReference type="NCBI Taxonomy" id="76726"/>
    <lineage>
        <taxon>Bacteria</taxon>
        <taxon>Bacillati</taxon>
        <taxon>Actinomycetota</taxon>
        <taxon>Actinomycetes</taxon>
        <taxon>Pseudonocardiales</taxon>
        <taxon>Pseudonocardiaceae</taxon>
        <taxon>Pseudonocardia</taxon>
    </lineage>
</organism>
<gene>
    <name evidence="1" type="ORF">PHY01_43840</name>
</gene>
<dbReference type="Proteomes" id="UP000320338">
    <property type="component" value="Unassembled WGS sequence"/>
</dbReference>